<dbReference type="CDD" id="cd16936">
    <property type="entry name" value="HATPase_RsbW-like"/>
    <property type="match status" value="1"/>
</dbReference>
<keyword evidence="1" id="KW-0418">Kinase</keyword>
<organism evidence="3 4">
    <name type="scientific">Bradyrhizobium denitrificans</name>
    <dbReference type="NCBI Taxonomy" id="2734912"/>
    <lineage>
        <taxon>Bacteria</taxon>
        <taxon>Pseudomonadati</taxon>
        <taxon>Pseudomonadota</taxon>
        <taxon>Alphaproteobacteria</taxon>
        <taxon>Hyphomicrobiales</taxon>
        <taxon>Nitrobacteraceae</taxon>
        <taxon>Bradyrhizobium</taxon>
    </lineage>
</organism>
<keyword evidence="3" id="KW-0067">ATP-binding</keyword>
<feature type="domain" description="Histidine kinase/HSP90-like ATPase" evidence="2">
    <location>
        <begin position="76"/>
        <end position="210"/>
    </location>
</feature>
<sequence>MYVSVDRQVPADAFLSCWDGASEQTLDAALARPARRCIEAELLDRSAETYEGADLSTDKVLSLVITTRSAYRHSVVKTYVQALGERLALTEDLRIRVYSAVQEALMNAVLHGNLRIDGGLRGSLDGLIAAQAIIETKLESPQIGSSMIRLDADWTSSALAITVRDSGDGYDYSGVRPAAEDGMSGRGLEILQVFSDRVTVLNGGTTVRLEFQLCP</sequence>
<dbReference type="InterPro" id="IPR003594">
    <property type="entry name" value="HATPase_dom"/>
</dbReference>
<keyword evidence="4" id="KW-1185">Reference proteome</keyword>
<reference evidence="4" key="1">
    <citation type="journal article" date="2021" name="ISME J.">
        <title>Evolutionary origin and ecological implication of a unique nif island in free-living Bradyrhizobium lineages.</title>
        <authorList>
            <person name="Tao J."/>
        </authorList>
    </citation>
    <scope>NUCLEOTIDE SEQUENCE [LARGE SCALE GENOMIC DNA]</scope>
    <source>
        <strain evidence="4">SZCCT0094</strain>
    </source>
</reference>
<proteinExistence type="predicted"/>
<dbReference type="GO" id="GO:0005524">
    <property type="term" value="F:ATP binding"/>
    <property type="evidence" value="ECO:0007669"/>
    <property type="project" value="UniProtKB-KW"/>
</dbReference>
<evidence type="ECO:0000313" key="3">
    <source>
        <dbReference type="EMBL" id="MBR1135628.1"/>
    </source>
</evidence>
<dbReference type="Proteomes" id="UP001314635">
    <property type="component" value="Unassembled WGS sequence"/>
</dbReference>
<name>A0ABS5G2T0_9BRAD</name>
<evidence type="ECO:0000256" key="1">
    <source>
        <dbReference type="ARBA" id="ARBA00022527"/>
    </source>
</evidence>
<dbReference type="RefSeq" id="WP_172235529.1">
    <property type="nucleotide sequence ID" value="NZ_JABFDP010000002.1"/>
</dbReference>
<dbReference type="SUPFAM" id="SSF55874">
    <property type="entry name" value="ATPase domain of HSP90 chaperone/DNA topoisomerase II/histidine kinase"/>
    <property type="match status" value="1"/>
</dbReference>
<dbReference type="InterPro" id="IPR036890">
    <property type="entry name" value="HATPase_C_sf"/>
</dbReference>
<dbReference type="PANTHER" id="PTHR35526:SF3">
    <property type="entry name" value="ANTI-SIGMA-F FACTOR RSBW"/>
    <property type="match status" value="1"/>
</dbReference>
<keyword evidence="3" id="KW-0547">Nucleotide-binding</keyword>
<accession>A0ABS5G2T0</accession>
<dbReference type="Gene3D" id="3.30.565.10">
    <property type="entry name" value="Histidine kinase-like ATPase, C-terminal domain"/>
    <property type="match status" value="1"/>
</dbReference>
<gene>
    <name evidence="3" type="ORF">JQ619_07615</name>
</gene>
<protein>
    <submittedName>
        <fullName evidence="3">ATP-binding protein</fullName>
    </submittedName>
</protein>
<dbReference type="EMBL" id="JAFCLK010000006">
    <property type="protein sequence ID" value="MBR1135628.1"/>
    <property type="molecule type" value="Genomic_DNA"/>
</dbReference>
<dbReference type="Pfam" id="PF13581">
    <property type="entry name" value="HATPase_c_2"/>
    <property type="match status" value="1"/>
</dbReference>
<evidence type="ECO:0000313" key="4">
    <source>
        <dbReference type="Proteomes" id="UP001314635"/>
    </source>
</evidence>
<keyword evidence="1" id="KW-0808">Transferase</keyword>
<comment type="caution">
    <text evidence="3">The sequence shown here is derived from an EMBL/GenBank/DDBJ whole genome shotgun (WGS) entry which is preliminary data.</text>
</comment>
<dbReference type="InterPro" id="IPR050267">
    <property type="entry name" value="Anti-sigma-factor_SerPK"/>
</dbReference>
<keyword evidence="1" id="KW-0723">Serine/threonine-protein kinase</keyword>
<evidence type="ECO:0000259" key="2">
    <source>
        <dbReference type="Pfam" id="PF13581"/>
    </source>
</evidence>
<dbReference type="PANTHER" id="PTHR35526">
    <property type="entry name" value="ANTI-SIGMA-F FACTOR RSBW-RELATED"/>
    <property type="match status" value="1"/>
</dbReference>